<protein>
    <recommendedName>
        <fullName evidence="4">Ornithine decarboxylase antizyme</fullName>
    </recommendedName>
</protein>
<dbReference type="GO" id="GO:0005737">
    <property type="term" value="C:cytoplasm"/>
    <property type="evidence" value="ECO:0007669"/>
    <property type="project" value="TreeGrafter"/>
</dbReference>
<evidence type="ECO:0000256" key="6">
    <source>
        <dbReference type="SAM" id="MobiDB-lite"/>
    </source>
</evidence>
<reference evidence="7" key="1">
    <citation type="journal article" date="2020" name="Stud. Mycol.">
        <title>101 Dothideomycetes genomes: a test case for predicting lifestyles and emergence of pathogens.</title>
        <authorList>
            <person name="Haridas S."/>
            <person name="Albert R."/>
            <person name="Binder M."/>
            <person name="Bloem J."/>
            <person name="Labutti K."/>
            <person name="Salamov A."/>
            <person name="Andreopoulos B."/>
            <person name="Baker S."/>
            <person name="Barry K."/>
            <person name="Bills G."/>
            <person name="Bluhm B."/>
            <person name="Cannon C."/>
            <person name="Castanera R."/>
            <person name="Culley D."/>
            <person name="Daum C."/>
            <person name="Ezra D."/>
            <person name="Gonzalez J."/>
            <person name="Henrissat B."/>
            <person name="Kuo A."/>
            <person name="Liang C."/>
            <person name="Lipzen A."/>
            <person name="Lutzoni F."/>
            <person name="Magnuson J."/>
            <person name="Mondo S."/>
            <person name="Nolan M."/>
            <person name="Ohm R."/>
            <person name="Pangilinan J."/>
            <person name="Park H.-J."/>
            <person name="Ramirez L."/>
            <person name="Alfaro M."/>
            <person name="Sun H."/>
            <person name="Tritt A."/>
            <person name="Yoshinaga Y."/>
            <person name="Zwiers L.-H."/>
            <person name="Turgeon B."/>
            <person name="Goodwin S."/>
            <person name="Spatafora J."/>
            <person name="Crous P."/>
            <person name="Grigoriev I."/>
        </authorList>
    </citation>
    <scope>NUCLEOTIDE SEQUENCE</scope>
    <source>
        <strain evidence="7">Tuck. ex Michener</strain>
    </source>
</reference>
<name>A0A6A6HFI2_VIRVR</name>
<feature type="compositionally biased region" description="Basic and acidic residues" evidence="6">
    <location>
        <begin position="1"/>
        <end position="23"/>
    </location>
</feature>
<dbReference type="Proteomes" id="UP000800092">
    <property type="component" value="Unassembled WGS sequence"/>
</dbReference>
<dbReference type="GO" id="GO:0045732">
    <property type="term" value="P:positive regulation of protein catabolic process"/>
    <property type="evidence" value="ECO:0007669"/>
    <property type="project" value="TreeGrafter"/>
</dbReference>
<dbReference type="InterPro" id="IPR016181">
    <property type="entry name" value="Acyl_CoA_acyltransferase"/>
</dbReference>
<dbReference type="GO" id="GO:0075523">
    <property type="term" value="P:viral translational frameshifting"/>
    <property type="evidence" value="ECO:0007669"/>
    <property type="project" value="UniProtKB-KW"/>
</dbReference>
<dbReference type="InterPro" id="IPR002993">
    <property type="entry name" value="ODC_AZ"/>
</dbReference>
<dbReference type="GO" id="GO:0005634">
    <property type="term" value="C:nucleus"/>
    <property type="evidence" value="ECO:0007669"/>
    <property type="project" value="TreeGrafter"/>
</dbReference>
<dbReference type="PANTHER" id="PTHR10279:SF10">
    <property type="entry name" value="ORNITHINE DECARBOXYLASE ANTIZYME"/>
    <property type="match status" value="1"/>
</dbReference>
<feature type="region of interest" description="Disordered" evidence="6">
    <location>
        <begin position="1"/>
        <end position="31"/>
    </location>
</feature>
<sequence length="176" mass="20514">MRTNSDEVHNQSRREIEGYERRQGTNTQRKYQENRIKKAEQRRWLHGLHHQMPDGIIEERGLVRTWVEIFDYRGDASFRGFIAEDDHGDKALFVFFDRNIVGKELKHGLITLLELCEDSNFACSHLLVAVDRSIGPPESERLNRDLGWVGFRPTTLQDWAGEGVISSEWLFLGMDV</sequence>
<evidence type="ECO:0000256" key="3">
    <source>
        <dbReference type="ARBA" id="ARBA00011486"/>
    </source>
</evidence>
<keyword evidence="5" id="KW-0688">Ribosomal frameshifting</keyword>
<proteinExistence type="inferred from homology"/>
<organism evidence="7 8">
    <name type="scientific">Viridothelium virens</name>
    <name type="common">Speckled blister lichen</name>
    <name type="synonym">Trypethelium virens</name>
    <dbReference type="NCBI Taxonomy" id="1048519"/>
    <lineage>
        <taxon>Eukaryota</taxon>
        <taxon>Fungi</taxon>
        <taxon>Dikarya</taxon>
        <taxon>Ascomycota</taxon>
        <taxon>Pezizomycotina</taxon>
        <taxon>Dothideomycetes</taxon>
        <taxon>Dothideomycetes incertae sedis</taxon>
        <taxon>Trypetheliales</taxon>
        <taxon>Trypetheliaceae</taxon>
        <taxon>Viridothelium</taxon>
    </lineage>
</organism>
<dbReference type="OrthoDB" id="5959761at2759"/>
<dbReference type="Gene3D" id="3.40.630.60">
    <property type="match status" value="1"/>
</dbReference>
<evidence type="ECO:0000313" key="8">
    <source>
        <dbReference type="Proteomes" id="UP000800092"/>
    </source>
</evidence>
<comment type="function">
    <text evidence="1">Ornithine decarboxylase (ODC) antizyme protein that negatively regulates ODC activity and intracellular polyamine biosynthesis in response to increased intracellular polyamine levels. Binds to ODC monomers, inhibiting the assembly of the functional ODC homodimer, and targets the monomers for ubiquitin-independent proteolytic destruction by the 26S proteasome.</text>
</comment>
<evidence type="ECO:0000256" key="4">
    <source>
        <dbReference type="ARBA" id="ARBA00017712"/>
    </source>
</evidence>
<comment type="similarity">
    <text evidence="2">Belongs to the ODC antizyme family.</text>
</comment>
<dbReference type="GO" id="GO:0008073">
    <property type="term" value="F:ornithine decarboxylase inhibitor activity"/>
    <property type="evidence" value="ECO:0007669"/>
    <property type="project" value="InterPro"/>
</dbReference>
<comment type="subunit">
    <text evidence="3">Interacts with ODC and thereby sterically blocks ODC homodimerization.</text>
</comment>
<dbReference type="PANTHER" id="PTHR10279">
    <property type="entry name" value="ORNITHINE DECARBOXYLASE ANTIZYME"/>
    <property type="match status" value="1"/>
</dbReference>
<evidence type="ECO:0000313" key="7">
    <source>
        <dbReference type="EMBL" id="KAF2236273.1"/>
    </source>
</evidence>
<evidence type="ECO:0000256" key="5">
    <source>
        <dbReference type="ARBA" id="ARBA00022758"/>
    </source>
</evidence>
<keyword evidence="8" id="KW-1185">Reference proteome</keyword>
<dbReference type="Pfam" id="PF02100">
    <property type="entry name" value="ODC_AZ"/>
    <property type="match status" value="1"/>
</dbReference>
<dbReference type="EMBL" id="ML991786">
    <property type="protein sequence ID" value="KAF2236273.1"/>
    <property type="molecule type" value="Genomic_DNA"/>
</dbReference>
<dbReference type="InterPro" id="IPR038581">
    <property type="entry name" value="ODC_AZ_sf"/>
</dbReference>
<dbReference type="AlphaFoldDB" id="A0A6A6HFI2"/>
<gene>
    <name evidence="7" type="ORF">EV356DRAFT_78390</name>
</gene>
<accession>A0A6A6HFI2</accession>
<evidence type="ECO:0000256" key="2">
    <source>
        <dbReference type="ARBA" id="ARBA00008796"/>
    </source>
</evidence>
<evidence type="ECO:0000256" key="1">
    <source>
        <dbReference type="ARBA" id="ARBA00002307"/>
    </source>
</evidence>
<dbReference type="SUPFAM" id="SSF55729">
    <property type="entry name" value="Acyl-CoA N-acyltransferases (Nat)"/>
    <property type="match status" value="1"/>
</dbReference>